<dbReference type="Pfam" id="PF02452">
    <property type="entry name" value="PemK_toxin"/>
    <property type="match status" value="1"/>
</dbReference>
<dbReference type="InterPro" id="IPR003477">
    <property type="entry name" value="PemK-like"/>
</dbReference>
<dbReference type="SUPFAM" id="SSF50118">
    <property type="entry name" value="Cell growth inhibitor/plasmid maintenance toxic component"/>
    <property type="match status" value="1"/>
</dbReference>
<dbReference type="PANTHER" id="PTHR33988">
    <property type="entry name" value="ENDORIBONUCLEASE MAZF-RELATED"/>
    <property type="match status" value="1"/>
</dbReference>
<dbReference type="GO" id="GO:0016075">
    <property type="term" value="P:rRNA catabolic process"/>
    <property type="evidence" value="ECO:0007669"/>
    <property type="project" value="TreeGrafter"/>
</dbReference>
<evidence type="ECO:0000313" key="1">
    <source>
        <dbReference type="EMBL" id="CAJ0870760.1"/>
    </source>
</evidence>
<dbReference type="PANTHER" id="PTHR33988:SF3">
    <property type="entry name" value="ENDORIBONUCLEASE TOXIN CHPB-RELATED"/>
    <property type="match status" value="1"/>
</dbReference>
<dbReference type="GO" id="GO:0004521">
    <property type="term" value="F:RNA endonuclease activity"/>
    <property type="evidence" value="ECO:0007669"/>
    <property type="project" value="TreeGrafter"/>
</dbReference>
<dbReference type="AlphaFoldDB" id="A0AA48RDH8"/>
<protein>
    <recommendedName>
        <fullName evidence="2">Toxin MazF</fullName>
    </recommendedName>
</protein>
<proteinExistence type="predicted"/>
<accession>A0AA48RDH8</accession>
<evidence type="ECO:0008006" key="2">
    <source>
        <dbReference type="Google" id="ProtNLM"/>
    </source>
</evidence>
<sequence length="108" mass="11666">MAYVPERGDIVWLSFDPQAGHEQAVHRPALVLSPKAYNARTGLMLCCPMTTKIKGYPFEVGLSGDTPSAVLADQVKSLDWRARKAKKKGVATKGETAEVLAKARALLA</sequence>
<dbReference type="GO" id="GO:0003677">
    <property type="term" value="F:DNA binding"/>
    <property type="evidence" value="ECO:0007669"/>
    <property type="project" value="InterPro"/>
</dbReference>
<gene>
    <name evidence="1" type="ORF">AMST5_02260</name>
</gene>
<dbReference type="InterPro" id="IPR011067">
    <property type="entry name" value="Plasmid_toxin/cell-grow_inhib"/>
</dbReference>
<dbReference type="NCBIfam" id="NF007386">
    <property type="entry name" value="PRK09907.1"/>
    <property type="match status" value="1"/>
</dbReference>
<reference evidence="1" key="1">
    <citation type="submission" date="2023-07" db="EMBL/GenBank/DDBJ databases">
        <authorList>
            <person name="Pelsma A.J. K."/>
        </authorList>
    </citation>
    <scope>NUCLEOTIDE SEQUENCE</scope>
</reference>
<name>A0AA48RDH8_9ZZZZ</name>
<dbReference type="EMBL" id="OY288114">
    <property type="protein sequence ID" value="CAJ0870760.1"/>
    <property type="molecule type" value="Genomic_DNA"/>
</dbReference>
<dbReference type="GO" id="GO:0006402">
    <property type="term" value="P:mRNA catabolic process"/>
    <property type="evidence" value="ECO:0007669"/>
    <property type="project" value="TreeGrafter"/>
</dbReference>
<dbReference type="Gene3D" id="2.30.30.110">
    <property type="match status" value="1"/>
</dbReference>
<organism evidence="1">
    <name type="scientific">freshwater sediment metagenome</name>
    <dbReference type="NCBI Taxonomy" id="556182"/>
    <lineage>
        <taxon>unclassified sequences</taxon>
        <taxon>metagenomes</taxon>
        <taxon>ecological metagenomes</taxon>
    </lineage>
</organism>